<protein>
    <recommendedName>
        <fullName evidence="1">HipA-like kinase domain-containing protein</fullName>
    </recommendedName>
</protein>
<dbReference type="HOGENOM" id="CLU_089629_0_0_9"/>
<evidence type="ECO:0000313" key="2">
    <source>
        <dbReference type="EMBL" id="CAX66189.1"/>
    </source>
</evidence>
<dbReference type="InterPro" id="IPR046748">
    <property type="entry name" value="HipA_2"/>
</dbReference>
<proteinExistence type="predicted"/>
<evidence type="ECO:0000259" key="1">
    <source>
        <dbReference type="Pfam" id="PF20613"/>
    </source>
</evidence>
<gene>
    <name evidence="2" type="ordered locus">FI9785_305</name>
</gene>
<dbReference type="RefSeq" id="WP_012845601.1">
    <property type="nucleotide sequence ID" value="NC_013504.1"/>
</dbReference>
<evidence type="ECO:0000313" key="3">
    <source>
        <dbReference type="Proteomes" id="UP000002627"/>
    </source>
</evidence>
<organism evidence="2 3">
    <name type="scientific">Lactobacillus johnsonii (strain FI9785)</name>
    <dbReference type="NCBI Taxonomy" id="633699"/>
    <lineage>
        <taxon>Bacteria</taxon>
        <taxon>Bacillati</taxon>
        <taxon>Bacillota</taxon>
        <taxon>Bacilli</taxon>
        <taxon>Lactobacillales</taxon>
        <taxon>Lactobacillaceae</taxon>
        <taxon>Lactobacillus</taxon>
    </lineage>
</organism>
<keyword evidence="3" id="KW-1185">Reference proteome</keyword>
<dbReference type="AlphaFoldDB" id="D0R2J4"/>
<reference evidence="2 3" key="1">
    <citation type="journal article" date="2009" name="J. Bacteriol.">
        <title>Complete genome sequence of Lactobacillus johnsonii FI9785, a competitive exclusion agent against pathogens in poultry.</title>
        <authorList>
            <person name="Wegmann U."/>
            <person name="Overweg K."/>
            <person name="Horn N."/>
            <person name="Goesmann A."/>
            <person name="Narbad A."/>
            <person name="Gasson M.J."/>
            <person name="Shearman C."/>
        </authorList>
    </citation>
    <scope>NUCLEOTIDE SEQUENCE [LARGE SCALE GENOMIC DNA]</scope>
    <source>
        <strain evidence="2 3">FI9785</strain>
    </source>
</reference>
<name>D0R2J4_LACJF</name>
<dbReference type="Pfam" id="PF20613">
    <property type="entry name" value="HipA_2"/>
    <property type="match status" value="1"/>
</dbReference>
<dbReference type="Proteomes" id="UP000002627">
    <property type="component" value="Chromosome"/>
</dbReference>
<dbReference type="KEGG" id="ljf:FI9785_305"/>
<sequence>MLKVITVDEMMKVGSTIPLRVTCSDSHQYILKGINNYVETGKALFNEVVGSRFAALIQLDTPQINIGNLSDEVINDSIDLKKYGFKPGPCFLSRYMEGTSLKVSPVTAKYISNIEIVPKLIVFDAVLMNSDRNGNSGNWFNLKQERKLIAIDHSNIFRLAQIWDKNSLQQDEKIPPEIIDEIKGKDYQTLIDEYKKRKYRKYEHKRQHQHPFSTVGRTIKHLSGIEIENCFADIPPEWSVSKEDQEAAKKFLEFQINHIDDIIHELEQLFKV</sequence>
<feature type="domain" description="HipA-like kinase" evidence="1">
    <location>
        <begin position="5"/>
        <end position="157"/>
    </location>
</feature>
<dbReference type="EMBL" id="FN298497">
    <property type="protein sequence ID" value="CAX66189.1"/>
    <property type="molecule type" value="Genomic_DNA"/>
</dbReference>
<accession>D0R2J4</accession>